<dbReference type="STRING" id="1179773.BN6_20420"/>
<dbReference type="HOGENOM" id="CLU_3029738_0_0_11"/>
<sequence length="55" mass="6521">MPADNLIRAGEKHERDEARISTRDVKRSRDGCNPQCRRLTRHDDRLCCSDWPTWP</sequence>
<protein>
    <submittedName>
        <fullName evidence="2">Uncharacterized protein</fullName>
    </submittedName>
</protein>
<dbReference type="AlphaFoldDB" id="K0JX72"/>
<feature type="region of interest" description="Disordered" evidence="1">
    <location>
        <begin position="1"/>
        <end position="24"/>
    </location>
</feature>
<gene>
    <name evidence="2" type="ordered locus">BN6_20420</name>
</gene>
<reference evidence="2 3" key="1">
    <citation type="journal article" date="2012" name="BMC Genomics">
        <title>Complete genome sequence of Saccharothrix espanaensis DSM 44229T and comparison to the other completely sequenced Pseudonocardiaceae.</title>
        <authorList>
            <person name="Strobel T."/>
            <person name="Al-Dilaimi A."/>
            <person name="Blom J."/>
            <person name="Gessner A."/>
            <person name="Kalinowski J."/>
            <person name="Luzhetska M."/>
            <person name="Puhler A."/>
            <person name="Szczepanowski R."/>
            <person name="Bechthold A."/>
            <person name="Ruckert C."/>
        </authorList>
    </citation>
    <scope>NUCLEOTIDE SEQUENCE [LARGE SCALE GENOMIC DNA]</scope>
    <source>
        <strain evidence="3">ATCC 51144 / DSM 44229 / JCM 9112 / NBRC 15066 / NRRL 15764</strain>
    </source>
</reference>
<name>K0JX72_SACES</name>
<dbReference type="Proteomes" id="UP000006281">
    <property type="component" value="Chromosome"/>
</dbReference>
<evidence type="ECO:0000313" key="2">
    <source>
        <dbReference type="EMBL" id="CCH29364.1"/>
    </source>
</evidence>
<evidence type="ECO:0000256" key="1">
    <source>
        <dbReference type="SAM" id="MobiDB-lite"/>
    </source>
</evidence>
<evidence type="ECO:0000313" key="3">
    <source>
        <dbReference type="Proteomes" id="UP000006281"/>
    </source>
</evidence>
<dbReference type="KEGG" id="sesp:BN6_20420"/>
<proteinExistence type="predicted"/>
<feature type="compositionally biased region" description="Basic and acidic residues" evidence="1">
    <location>
        <begin position="9"/>
        <end position="24"/>
    </location>
</feature>
<organism evidence="2 3">
    <name type="scientific">Saccharothrix espanaensis (strain ATCC 51144 / DSM 44229 / JCM 9112 / NBRC 15066 / NRRL 15764)</name>
    <dbReference type="NCBI Taxonomy" id="1179773"/>
    <lineage>
        <taxon>Bacteria</taxon>
        <taxon>Bacillati</taxon>
        <taxon>Actinomycetota</taxon>
        <taxon>Actinomycetes</taxon>
        <taxon>Pseudonocardiales</taxon>
        <taxon>Pseudonocardiaceae</taxon>
        <taxon>Saccharothrix</taxon>
    </lineage>
</organism>
<keyword evidence="3" id="KW-1185">Reference proteome</keyword>
<dbReference type="EMBL" id="HE804045">
    <property type="protein sequence ID" value="CCH29364.1"/>
    <property type="molecule type" value="Genomic_DNA"/>
</dbReference>
<accession>K0JX72</accession>